<name>A0A1C4A3R9_9GAMM</name>
<dbReference type="EMBL" id="FMAQ01000002">
    <property type="protein sequence ID" value="SCB89166.1"/>
    <property type="molecule type" value="Genomic_DNA"/>
</dbReference>
<reference evidence="2" key="1">
    <citation type="submission" date="2016-08" db="EMBL/GenBank/DDBJ databases">
        <authorList>
            <person name="Varghese N."/>
            <person name="Submissions Spin"/>
        </authorList>
    </citation>
    <scope>NUCLEOTIDE SEQUENCE [LARGE SCALE GENOMIC DNA]</scope>
    <source>
        <strain evidence="2">R-53248</strain>
    </source>
</reference>
<dbReference type="RefSeq" id="WP_091346982.1">
    <property type="nucleotide sequence ID" value="NZ_FMAQ01000002.1"/>
</dbReference>
<keyword evidence="2" id="KW-1185">Reference proteome</keyword>
<organism evidence="1 2">
    <name type="scientific">Gilliamella bombicola</name>
    <dbReference type="NCBI Taxonomy" id="1798182"/>
    <lineage>
        <taxon>Bacteria</taxon>
        <taxon>Pseudomonadati</taxon>
        <taxon>Pseudomonadota</taxon>
        <taxon>Gammaproteobacteria</taxon>
        <taxon>Orbales</taxon>
        <taxon>Orbaceae</taxon>
        <taxon>Gilliamella</taxon>
    </lineage>
</organism>
<protein>
    <submittedName>
        <fullName evidence="1">Uncharacterized protein</fullName>
    </submittedName>
</protein>
<evidence type="ECO:0000313" key="1">
    <source>
        <dbReference type="EMBL" id="SCB89166.1"/>
    </source>
</evidence>
<gene>
    <name evidence="1" type="ORF">GA0061081_102223</name>
</gene>
<dbReference type="STRING" id="1798182.GA0061081_102223"/>
<dbReference type="OrthoDB" id="7058832at2"/>
<evidence type="ECO:0000313" key="2">
    <source>
        <dbReference type="Proteomes" id="UP000199670"/>
    </source>
</evidence>
<dbReference type="Proteomes" id="UP000199670">
    <property type="component" value="Unassembled WGS sequence"/>
</dbReference>
<accession>A0A1C4A3R9</accession>
<dbReference type="AlphaFoldDB" id="A0A1C4A3R9"/>
<sequence>MLAEYVYIDDEPDVKQFENYLNSKKLFIERANENNLLAKAIDLLKMWGKCNSYSSKCGYKNVSSMFSELYPKKNYVYVENELEFIDECMKEAKNSKDAAMREKQELAELYYRGVDVVAGGTDWSERLTLRDIAHMKDMSKNSVDRRLKSFESFIVAKLSKRNDIFY</sequence>
<proteinExistence type="predicted"/>